<dbReference type="GO" id="GO:0043457">
    <property type="term" value="P:regulation of cellular respiration"/>
    <property type="evidence" value="ECO:0007669"/>
    <property type="project" value="InterPro"/>
</dbReference>
<proteinExistence type="predicted"/>
<name>A0AAP0DXD4_9MAGN</name>
<dbReference type="AlphaFoldDB" id="A0AAP0DXD4"/>
<reference evidence="2 3" key="1">
    <citation type="submission" date="2024-01" db="EMBL/GenBank/DDBJ databases">
        <title>Genome assemblies of Stephania.</title>
        <authorList>
            <person name="Yang L."/>
        </authorList>
    </citation>
    <scope>NUCLEOTIDE SEQUENCE [LARGE SCALE GENOMIC DNA]</scope>
    <source>
        <strain evidence="2">YNDBR</strain>
        <tissue evidence="2">Leaf</tissue>
    </source>
</reference>
<comment type="caution">
    <text evidence="2">The sequence shown here is derived from an EMBL/GenBank/DDBJ whole genome shotgun (WGS) entry which is preliminary data.</text>
</comment>
<evidence type="ECO:0000313" key="3">
    <source>
        <dbReference type="Proteomes" id="UP001420932"/>
    </source>
</evidence>
<protein>
    <submittedName>
        <fullName evidence="2">Uncharacterized protein</fullName>
    </submittedName>
</protein>
<feature type="region of interest" description="Disordered" evidence="1">
    <location>
        <begin position="1"/>
        <end position="24"/>
    </location>
</feature>
<evidence type="ECO:0000313" key="2">
    <source>
        <dbReference type="EMBL" id="KAK9080902.1"/>
    </source>
</evidence>
<dbReference type="EMBL" id="JBBNAF010000061">
    <property type="protein sequence ID" value="KAK9080902.1"/>
    <property type="molecule type" value="Genomic_DNA"/>
</dbReference>
<gene>
    <name evidence="2" type="ORF">Syun_031937</name>
</gene>
<feature type="compositionally biased region" description="Polar residues" evidence="1">
    <location>
        <begin position="1"/>
        <end position="17"/>
    </location>
</feature>
<dbReference type="InterPro" id="IPR044792">
    <property type="entry name" value="TAR1"/>
</dbReference>
<dbReference type="PANTHER" id="PTHR47188">
    <property type="entry name" value="PROTEIN TAR1"/>
    <property type="match status" value="1"/>
</dbReference>
<accession>A0AAP0DXD4</accession>
<dbReference type="PANTHER" id="PTHR47188:SF1">
    <property type="entry name" value="PROTEIN TAR1"/>
    <property type="match status" value="1"/>
</dbReference>
<organism evidence="2 3">
    <name type="scientific">Stephania yunnanensis</name>
    <dbReference type="NCBI Taxonomy" id="152371"/>
    <lineage>
        <taxon>Eukaryota</taxon>
        <taxon>Viridiplantae</taxon>
        <taxon>Streptophyta</taxon>
        <taxon>Embryophyta</taxon>
        <taxon>Tracheophyta</taxon>
        <taxon>Spermatophyta</taxon>
        <taxon>Magnoliopsida</taxon>
        <taxon>Ranunculales</taxon>
        <taxon>Menispermaceae</taxon>
        <taxon>Menispermoideae</taxon>
        <taxon>Cissampelideae</taxon>
        <taxon>Stephania</taxon>
    </lineage>
</organism>
<keyword evidence="3" id="KW-1185">Reference proteome</keyword>
<dbReference type="Proteomes" id="UP001420932">
    <property type="component" value="Unassembled WGS sequence"/>
</dbReference>
<sequence length="61" mass="6369">MTASSWCDSGPSTTGLSPSLGALSRGLEPGPSPRMLLQTTIQTTSPFDFHAGLFLLVVVAY</sequence>
<evidence type="ECO:0000256" key="1">
    <source>
        <dbReference type="SAM" id="MobiDB-lite"/>
    </source>
</evidence>